<evidence type="ECO:0000313" key="4">
    <source>
        <dbReference type="Proteomes" id="UP001529235"/>
    </source>
</evidence>
<proteinExistence type="predicted"/>
<dbReference type="Pfam" id="PF07760">
    <property type="entry name" value="DUF1616"/>
    <property type="match status" value="1"/>
</dbReference>
<dbReference type="InterPro" id="IPR011674">
    <property type="entry name" value="DUF1616"/>
</dbReference>
<dbReference type="RefSeq" id="WP_285272904.1">
    <property type="nucleotide sequence ID" value="NZ_JASNVW010000001.1"/>
</dbReference>
<name>A0ABD4Z3M8_9CREN</name>
<gene>
    <name evidence="3" type="ORF">QPL79_00910</name>
</gene>
<dbReference type="EMBL" id="JASNVW010000001">
    <property type="protein sequence ID" value="MDK6027926.1"/>
    <property type="molecule type" value="Genomic_DNA"/>
</dbReference>
<keyword evidence="4" id="KW-1185">Reference proteome</keyword>
<evidence type="ECO:0000313" key="3">
    <source>
        <dbReference type="EMBL" id="MDK6027926.1"/>
    </source>
</evidence>
<feature type="transmembrane region" description="Helical" evidence="1">
    <location>
        <begin position="12"/>
        <end position="32"/>
    </location>
</feature>
<organism evidence="3 4">
    <name type="scientific">Ignisphaera cupida</name>
    <dbReference type="NCBI Taxonomy" id="3050454"/>
    <lineage>
        <taxon>Archaea</taxon>
        <taxon>Thermoproteota</taxon>
        <taxon>Thermoprotei</taxon>
        <taxon>Desulfurococcales</taxon>
        <taxon>Desulfurococcaceae</taxon>
        <taxon>Ignisphaera</taxon>
    </lineage>
</organism>
<evidence type="ECO:0000256" key="1">
    <source>
        <dbReference type="SAM" id="Phobius"/>
    </source>
</evidence>
<comment type="caution">
    <text evidence="3">The sequence shown here is derived from an EMBL/GenBank/DDBJ whole genome shotgun (WGS) entry which is preliminary data.</text>
</comment>
<keyword evidence="1" id="KW-0472">Membrane</keyword>
<feature type="domain" description="DUF1616" evidence="2">
    <location>
        <begin position="1"/>
        <end position="45"/>
    </location>
</feature>
<reference evidence="3 4" key="1">
    <citation type="submission" date="2023-05" db="EMBL/GenBank/DDBJ databases">
        <title>A new hyperthermophilic archaea 'Ignisphaera cupida' sp. nov. and description of the family 'Ignisphaeraceae' fam. nov.</title>
        <authorList>
            <person name="Podosokorskaya O.A."/>
            <person name="Elcheninov A.G."/>
            <person name="Klukina A."/>
            <person name="Merkel A.Y."/>
        </authorList>
    </citation>
    <scope>NUCLEOTIDE SEQUENCE [LARGE SCALE GENOMIC DNA]</scope>
    <source>
        <strain evidence="3 4">4213-co</strain>
    </source>
</reference>
<accession>A0ABD4Z3M8</accession>
<keyword evidence="1" id="KW-0812">Transmembrane</keyword>
<protein>
    <submittedName>
        <fullName evidence="3">DUF1616 domain-containing protein</fullName>
    </submittedName>
</protein>
<sequence>MFLNYTPWGIRLLPVLASLTVYIVIIGLVAAYRKYSILSKARTRTIARIPLHSK</sequence>
<dbReference type="AlphaFoldDB" id="A0ABD4Z3M8"/>
<evidence type="ECO:0000259" key="2">
    <source>
        <dbReference type="Pfam" id="PF07760"/>
    </source>
</evidence>
<dbReference type="Proteomes" id="UP001529235">
    <property type="component" value="Unassembled WGS sequence"/>
</dbReference>
<keyword evidence="1" id="KW-1133">Transmembrane helix</keyword>